<evidence type="ECO:0000313" key="2">
    <source>
        <dbReference type="Proteomes" id="UP000325672"/>
    </source>
</evidence>
<dbReference type="EMBL" id="ML743554">
    <property type="protein sequence ID" value="KAE8142458.1"/>
    <property type="molecule type" value="Genomic_DNA"/>
</dbReference>
<reference evidence="1 2" key="1">
    <citation type="submission" date="2019-04" db="EMBL/GenBank/DDBJ databases">
        <title>Friends and foes A comparative genomics study of 23 Aspergillus species from section Flavi.</title>
        <authorList>
            <consortium name="DOE Joint Genome Institute"/>
            <person name="Kjaerbolling I."/>
            <person name="Vesth T."/>
            <person name="Frisvad J.C."/>
            <person name="Nybo J.L."/>
            <person name="Theobald S."/>
            <person name="Kildgaard S."/>
            <person name="Isbrandt T."/>
            <person name="Kuo A."/>
            <person name="Sato A."/>
            <person name="Lyhne E.K."/>
            <person name="Kogle M.E."/>
            <person name="Wiebenga A."/>
            <person name="Kun R.S."/>
            <person name="Lubbers R.J."/>
            <person name="Makela M.R."/>
            <person name="Barry K."/>
            <person name="Chovatia M."/>
            <person name="Clum A."/>
            <person name="Daum C."/>
            <person name="Haridas S."/>
            <person name="He G."/>
            <person name="LaButti K."/>
            <person name="Lipzen A."/>
            <person name="Mondo S."/>
            <person name="Riley R."/>
            <person name="Salamov A."/>
            <person name="Simmons B.A."/>
            <person name="Magnuson J.K."/>
            <person name="Henrissat B."/>
            <person name="Mortensen U.H."/>
            <person name="Larsen T.O."/>
            <person name="Devries R.P."/>
            <person name="Grigoriev I.V."/>
            <person name="Machida M."/>
            <person name="Baker S.E."/>
            <person name="Andersen M.R."/>
        </authorList>
    </citation>
    <scope>NUCLEOTIDE SEQUENCE [LARGE SCALE GENOMIC DNA]</scope>
    <source>
        <strain evidence="1 2">CBS 117625</strain>
    </source>
</reference>
<keyword evidence="2" id="KW-1185">Reference proteome</keyword>
<dbReference type="GeneID" id="43642825"/>
<protein>
    <submittedName>
        <fullName evidence="1">Uncharacterized protein</fullName>
    </submittedName>
</protein>
<dbReference type="Proteomes" id="UP000325672">
    <property type="component" value="Unassembled WGS sequence"/>
</dbReference>
<evidence type="ECO:0000313" key="1">
    <source>
        <dbReference type="EMBL" id="KAE8142458.1"/>
    </source>
</evidence>
<gene>
    <name evidence="1" type="ORF">BDV38DRAFT_277986</name>
</gene>
<sequence length="185" mass="21266">MRIIDVLTTVANNGTISFARLYRTKTERMPVPIEKVLQNLSTYRFIFQNPLDLHKLLEDPDPVSVAICQGIKRLRLDLLQYFAEGKVTLKEALDDNSKRVDLQALMENWRVACRLIPRDHGLQELTFDLSGANELCRLRLTSRTIQLISTTLVLKARQNLRCRIQGAANLDHAQMRHVQMSLVSR</sequence>
<dbReference type="OrthoDB" id="4249675at2759"/>
<name>A0A5N6T7V6_ASPPS</name>
<dbReference type="AlphaFoldDB" id="A0A5N6T7V6"/>
<accession>A0A5N6T7V6</accession>
<dbReference type="RefSeq" id="XP_031918521.1">
    <property type="nucleotide sequence ID" value="XM_032058615.1"/>
</dbReference>
<organism evidence="1 2">
    <name type="scientific">Aspergillus pseudotamarii</name>
    <dbReference type="NCBI Taxonomy" id="132259"/>
    <lineage>
        <taxon>Eukaryota</taxon>
        <taxon>Fungi</taxon>
        <taxon>Dikarya</taxon>
        <taxon>Ascomycota</taxon>
        <taxon>Pezizomycotina</taxon>
        <taxon>Eurotiomycetes</taxon>
        <taxon>Eurotiomycetidae</taxon>
        <taxon>Eurotiales</taxon>
        <taxon>Aspergillaceae</taxon>
        <taxon>Aspergillus</taxon>
        <taxon>Aspergillus subgen. Circumdati</taxon>
    </lineage>
</organism>
<proteinExistence type="predicted"/>